<evidence type="ECO:0000256" key="4">
    <source>
        <dbReference type="ARBA" id="ARBA00023043"/>
    </source>
</evidence>
<dbReference type="PROSITE" id="PS50088">
    <property type="entry name" value="ANK_REPEAT"/>
    <property type="match status" value="1"/>
</dbReference>
<keyword evidence="12" id="KW-1185">Reference proteome</keyword>
<evidence type="ECO:0000256" key="5">
    <source>
        <dbReference type="ARBA" id="ARBA00023136"/>
    </source>
</evidence>
<accession>A0ABP1BJX9</accession>
<evidence type="ECO:0000259" key="10">
    <source>
        <dbReference type="Pfam" id="PF11904"/>
    </source>
</evidence>
<reference evidence="11" key="1">
    <citation type="submission" date="2024-03" db="EMBL/GenBank/DDBJ databases">
        <authorList>
            <consortium name="ELIXIR-Norway"/>
            <consortium name="Elixir Norway"/>
        </authorList>
    </citation>
    <scope>NUCLEOTIDE SEQUENCE</scope>
</reference>
<evidence type="ECO:0000256" key="2">
    <source>
        <dbReference type="ARBA" id="ARBA00022737"/>
    </source>
</evidence>
<feature type="repeat" description="ANK" evidence="8">
    <location>
        <begin position="72"/>
        <end position="104"/>
    </location>
</feature>
<dbReference type="Gene3D" id="1.25.40.20">
    <property type="entry name" value="Ankyrin repeat-containing domain"/>
    <property type="match status" value="1"/>
</dbReference>
<feature type="compositionally biased region" description="Polar residues" evidence="9">
    <location>
        <begin position="454"/>
        <end position="482"/>
    </location>
</feature>
<evidence type="ECO:0000256" key="8">
    <source>
        <dbReference type="PROSITE-ProRule" id="PRU00023"/>
    </source>
</evidence>
<sequence>MAQFVGVNCALYAHSPVHTAVAQRDHATLCHILSTLPQPARAGEVTTEAQSIEAEQQADDVSKVIDRRDVPGRETPLHLAVRLSDSKAVEMLMSAGADWSLQNEQGWSALQEAVCAREEEIAVIITRHYQPMAWAKWCRRLPRLSATMQRMRDFYMEITFHFESSVIPFIGRIAPSDTYRIWKRGSNLRADMTLAGFDGFRIHRSDQSFLFLGDGSEDGKLAPGTLCVLTHKDKEVSNALEGAGIQPSEAEIVQEVAAMSRTNMYRPGIDVMQAELVAQTTWRRQEKTEMVGSWKAKIYDMHNVQVSVRSRRVPGAMTDEELFAVESDRQEAEADEDYSNLLTVEEKEQLESVLKSDNVENGDEGSHGVGRHDQGIQNGSYDYWTEEYEYGFPDDDSDLRQTPNQNGSRESPGFVKEERKGHWFGWGKKSLKREDAKKLEAVKSNEQLSDKQSEASSSGSETFRMANQSPGRPAPESQSQWKQARRSTVRSEATSESEYKKGLRPILWLTHDFPLKTEELLPLLDILANKVKAVRRLRELLTTKLPAGSFPVKVAIPVVPTIRVVVTFTKFEEMKPSEEFSTPLSSPRHFQDAKVAEVRTAATNGSWLYWIRGSQNLAKEGTLNGLEEQLDEEADPFLIPSDYLWVDMEEKKKRMREKKGKSKKEKKPPLYPKEGLENERDTL</sequence>
<feature type="region of interest" description="Disordered" evidence="9">
    <location>
        <begin position="654"/>
        <end position="683"/>
    </location>
</feature>
<dbReference type="PANTHER" id="PTHR12447:SF25">
    <property type="entry name" value="ANKYRIN REPEAT DOMAIN-CONTAINING PROTEIN 13C"/>
    <property type="match status" value="1"/>
</dbReference>
<feature type="compositionally biased region" description="Polar residues" evidence="9">
    <location>
        <begin position="400"/>
        <end position="409"/>
    </location>
</feature>
<feature type="compositionally biased region" description="Basic and acidic residues" evidence="9">
    <location>
        <begin position="364"/>
        <end position="374"/>
    </location>
</feature>
<gene>
    <name evidence="11" type="ORF">CSSPJE1EN2_LOCUS18148</name>
</gene>
<feature type="compositionally biased region" description="Basic residues" evidence="9">
    <location>
        <begin position="654"/>
        <end position="666"/>
    </location>
</feature>
<evidence type="ECO:0000313" key="12">
    <source>
        <dbReference type="Proteomes" id="UP001497522"/>
    </source>
</evidence>
<keyword evidence="3" id="KW-0256">Endoplasmic reticulum</keyword>
<dbReference type="SUPFAM" id="SSF48403">
    <property type="entry name" value="Ankyrin repeat"/>
    <property type="match status" value="1"/>
</dbReference>
<dbReference type="InterPro" id="IPR002110">
    <property type="entry name" value="Ankyrin_rpt"/>
</dbReference>
<dbReference type="PANTHER" id="PTHR12447">
    <property type="entry name" value="ANKYRIN REPEAT DOMAIN-CONTAINING PROTEIN 13"/>
    <property type="match status" value="1"/>
</dbReference>
<evidence type="ECO:0000313" key="11">
    <source>
        <dbReference type="EMBL" id="CAK9875926.1"/>
    </source>
</evidence>
<evidence type="ECO:0000256" key="9">
    <source>
        <dbReference type="SAM" id="MobiDB-lite"/>
    </source>
</evidence>
<name>A0ABP1BJX9_9BRYO</name>
<keyword evidence="4 8" id="KW-0040">ANK repeat</keyword>
<feature type="region of interest" description="Disordered" evidence="9">
    <location>
        <begin position="354"/>
        <end position="378"/>
    </location>
</feature>
<dbReference type="Pfam" id="PF11904">
    <property type="entry name" value="ANKRD13_C"/>
    <property type="match status" value="1"/>
</dbReference>
<proteinExistence type="predicted"/>
<feature type="region of interest" description="Disordered" evidence="9">
    <location>
        <begin position="442"/>
        <end position="496"/>
    </location>
</feature>
<evidence type="ECO:0000256" key="1">
    <source>
        <dbReference type="ARBA" id="ARBA00004586"/>
    </source>
</evidence>
<feature type="domain" description="Ankyrin repeat" evidence="10">
    <location>
        <begin position="189"/>
        <end position="643"/>
    </location>
</feature>
<dbReference type="InterPro" id="IPR055285">
    <property type="entry name" value="ANKRD13_C"/>
</dbReference>
<keyword evidence="2" id="KW-0677">Repeat</keyword>
<feature type="region of interest" description="Disordered" evidence="9">
    <location>
        <begin position="392"/>
        <end position="416"/>
    </location>
</feature>
<keyword evidence="5" id="KW-0472">Membrane</keyword>
<keyword evidence="6" id="KW-0143">Chaperone</keyword>
<dbReference type="InterPro" id="IPR021832">
    <property type="entry name" value="ANKRD13"/>
</dbReference>
<dbReference type="Proteomes" id="UP001497522">
    <property type="component" value="Chromosome 5"/>
</dbReference>
<feature type="compositionally biased region" description="Basic and acidic residues" evidence="9">
    <location>
        <begin position="442"/>
        <end position="453"/>
    </location>
</feature>
<dbReference type="Pfam" id="PF00023">
    <property type="entry name" value="Ank"/>
    <property type="match status" value="1"/>
</dbReference>
<organism evidence="11 12">
    <name type="scientific">Sphagnum jensenii</name>
    <dbReference type="NCBI Taxonomy" id="128206"/>
    <lineage>
        <taxon>Eukaryota</taxon>
        <taxon>Viridiplantae</taxon>
        <taxon>Streptophyta</taxon>
        <taxon>Embryophyta</taxon>
        <taxon>Bryophyta</taxon>
        <taxon>Sphagnophytina</taxon>
        <taxon>Sphagnopsida</taxon>
        <taxon>Sphagnales</taxon>
        <taxon>Sphagnaceae</taxon>
        <taxon>Sphagnum</taxon>
    </lineage>
</organism>
<evidence type="ECO:0000256" key="6">
    <source>
        <dbReference type="ARBA" id="ARBA00023186"/>
    </source>
</evidence>
<comment type="function">
    <text evidence="7">Acts as a molecular chaperone for G protein-coupled receptors, regulating their biogenesis and exit from the ER.</text>
</comment>
<dbReference type="InterPro" id="IPR036770">
    <property type="entry name" value="Ankyrin_rpt-contain_sf"/>
</dbReference>
<evidence type="ECO:0000256" key="3">
    <source>
        <dbReference type="ARBA" id="ARBA00022824"/>
    </source>
</evidence>
<comment type="subcellular location">
    <subcellularLocation>
        <location evidence="1">Endoplasmic reticulum membrane</location>
    </subcellularLocation>
</comment>
<evidence type="ECO:0000256" key="7">
    <source>
        <dbReference type="ARBA" id="ARBA00037107"/>
    </source>
</evidence>
<dbReference type="PROSITE" id="PS50297">
    <property type="entry name" value="ANK_REP_REGION"/>
    <property type="match status" value="1"/>
</dbReference>
<protein>
    <recommendedName>
        <fullName evidence="10">Ankyrin repeat domain-containing protein</fullName>
    </recommendedName>
</protein>
<dbReference type="EMBL" id="OZ023706">
    <property type="protein sequence ID" value="CAK9875926.1"/>
    <property type="molecule type" value="Genomic_DNA"/>
</dbReference>
<feature type="compositionally biased region" description="Basic and acidic residues" evidence="9">
    <location>
        <begin position="674"/>
        <end position="683"/>
    </location>
</feature>
<dbReference type="SMART" id="SM00248">
    <property type="entry name" value="ANK"/>
    <property type="match status" value="3"/>
</dbReference>